<gene>
    <name evidence="2" type="ORF">NAG76_05295</name>
</gene>
<dbReference type="AlphaFoldDB" id="A0A9J6ZHL9"/>
<feature type="transmembrane region" description="Helical" evidence="1">
    <location>
        <begin position="43"/>
        <end position="63"/>
    </location>
</feature>
<dbReference type="Proteomes" id="UP001056756">
    <property type="component" value="Chromosome"/>
</dbReference>
<feature type="transmembrane region" description="Helical" evidence="1">
    <location>
        <begin position="96"/>
        <end position="113"/>
    </location>
</feature>
<protein>
    <submittedName>
        <fullName evidence="2">DUF4181 domain-containing protein</fullName>
    </submittedName>
</protein>
<evidence type="ECO:0000313" key="2">
    <source>
        <dbReference type="EMBL" id="URN95661.1"/>
    </source>
</evidence>
<sequence>MTTILLISLFLTLTHWILRKEIVDTDREELTEAGKKVNMWGKIILVTIGFITVIILFSLDELYGDVMKRFIIIFIIMALGFQTFIDWKFLKGTREYIVSLIVLILGVNLVYFLY</sequence>
<keyword evidence="1" id="KW-0812">Transmembrane</keyword>
<reference evidence="2" key="1">
    <citation type="submission" date="2022-05" db="EMBL/GenBank/DDBJ databases">
        <title>Novel bacterial taxa in a minimal lignocellulolytic consortium and its capacity to transform plastics disclosed by genome-resolved metagenomics.</title>
        <authorList>
            <person name="Rodriguez C.A.D."/>
            <person name="Diaz-Garcia L."/>
            <person name="Herrera K."/>
            <person name="Tarazona N.A."/>
            <person name="Sproer C."/>
            <person name="Overmann J."/>
            <person name="Jimenez D.J."/>
        </authorList>
    </citation>
    <scope>NUCLEOTIDE SEQUENCE</scope>
    <source>
        <strain evidence="2">MAG5</strain>
    </source>
</reference>
<evidence type="ECO:0000313" key="3">
    <source>
        <dbReference type="Proteomes" id="UP001056756"/>
    </source>
</evidence>
<feature type="transmembrane region" description="Helical" evidence="1">
    <location>
        <begin position="70"/>
        <end position="90"/>
    </location>
</feature>
<accession>A0A9J6ZHL9</accession>
<dbReference type="EMBL" id="CP097899">
    <property type="protein sequence ID" value="URN95661.1"/>
    <property type="molecule type" value="Genomic_DNA"/>
</dbReference>
<dbReference type="KEGG" id="plig:NAG76_05295"/>
<keyword evidence="1" id="KW-0472">Membrane</keyword>
<organism evidence="2 3">
    <name type="scientific">Candidatus Pristimantibacillus lignocellulolyticus</name>
    <dbReference type="NCBI Taxonomy" id="2994561"/>
    <lineage>
        <taxon>Bacteria</taxon>
        <taxon>Bacillati</taxon>
        <taxon>Bacillota</taxon>
        <taxon>Bacilli</taxon>
        <taxon>Bacillales</taxon>
        <taxon>Paenibacillaceae</taxon>
        <taxon>Candidatus Pristimantibacillus</taxon>
    </lineage>
</organism>
<name>A0A9J6ZHL9_9BACL</name>
<proteinExistence type="predicted"/>
<keyword evidence="1" id="KW-1133">Transmembrane helix</keyword>
<evidence type="ECO:0000256" key="1">
    <source>
        <dbReference type="SAM" id="Phobius"/>
    </source>
</evidence>